<sequence>MTVDVLPPSPAPGQHDVSATLNYHAPLGDPTEEAYRYIYLTPPPGKPEHNLGEDQRPVVVHDARGREDEFSLDKNGFQFVRHASAEAEFVDEERIKEVYYKEAEELLKSVTGAKRVLIFDHTIRRHAGKDGSIPRTEGRGPVERVHIDQTYEASIKRVNQLLGADAPRLLGTRIRLINLWRPIANPVYHRPLALGDWRTLDPTHDLVPVTYYYPDRTGATFSVRWNPAHQWWYLSEQRPDEVTLIKCFDSREEDGCARLTPHSAFWDRTTPQDKPSRQSIELRALLFDEE</sequence>
<dbReference type="GO" id="GO:0016491">
    <property type="term" value="F:oxidoreductase activity"/>
    <property type="evidence" value="ECO:0007669"/>
    <property type="project" value="InterPro"/>
</dbReference>
<protein>
    <recommendedName>
        <fullName evidence="4">Methyltransferase</fullName>
    </recommendedName>
</protein>
<comment type="similarity">
    <text evidence="1">Belongs to the asaB hydroxylase/desaturase family.</text>
</comment>
<evidence type="ECO:0008006" key="4">
    <source>
        <dbReference type="Google" id="ProtNLM"/>
    </source>
</evidence>
<evidence type="ECO:0000256" key="1">
    <source>
        <dbReference type="ARBA" id="ARBA00023604"/>
    </source>
</evidence>
<dbReference type="Proteomes" id="UP000256964">
    <property type="component" value="Unassembled WGS sequence"/>
</dbReference>
<organism evidence="2 3">
    <name type="scientific">Lentinus brumalis</name>
    <dbReference type="NCBI Taxonomy" id="2498619"/>
    <lineage>
        <taxon>Eukaryota</taxon>
        <taxon>Fungi</taxon>
        <taxon>Dikarya</taxon>
        <taxon>Basidiomycota</taxon>
        <taxon>Agaricomycotina</taxon>
        <taxon>Agaricomycetes</taxon>
        <taxon>Polyporales</taxon>
        <taxon>Polyporaceae</taxon>
        <taxon>Lentinus</taxon>
    </lineage>
</organism>
<dbReference type="AlphaFoldDB" id="A0A371DCU3"/>
<dbReference type="NCBIfam" id="NF041278">
    <property type="entry name" value="CmcJ_NvfI_EfuI"/>
    <property type="match status" value="1"/>
</dbReference>
<name>A0A371DCU3_9APHY</name>
<gene>
    <name evidence="2" type="ORF">OH76DRAFT_471304</name>
</gene>
<proteinExistence type="inferred from homology"/>
<evidence type="ECO:0000313" key="2">
    <source>
        <dbReference type="EMBL" id="RDX50336.1"/>
    </source>
</evidence>
<evidence type="ECO:0000313" key="3">
    <source>
        <dbReference type="Proteomes" id="UP000256964"/>
    </source>
</evidence>
<dbReference type="STRING" id="139420.A0A371DCU3"/>
<dbReference type="PANTHER" id="PTHR34598:SF3">
    <property type="entry name" value="OXIDOREDUCTASE AN1597"/>
    <property type="match status" value="1"/>
</dbReference>
<keyword evidence="3" id="KW-1185">Reference proteome</keyword>
<dbReference type="PANTHER" id="PTHR34598">
    <property type="entry name" value="BLL6449 PROTEIN"/>
    <property type="match status" value="1"/>
</dbReference>
<reference evidence="2 3" key="1">
    <citation type="journal article" date="2018" name="Biotechnol. Biofuels">
        <title>Integrative visual omics of the white-rot fungus Polyporus brumalis exposes the biotechnological potential of its oxidative enzymes for delignifying raw plant biomass.</title>
        <authorList>
            <person name="Miyauchi S."/>
            <person name="Rancon A."/>
            <person name="Drula E."/>
            <person name="Hage H."/>
            <person name="Chaduli D."/>
            <person name="Favel A."/>
            <person name="Grisel S."/>
            <person name="Henrissat B."/>
            <person name="Herpoel-Gimbert I."/>
            <person name="Ruiz-Duenas F.J."/>
            <person name="Chevret D."/>
            <person name="Hainaut M."/>
            <person name="Lin J."/>
            <person name="Wang M."/>
            <person name="Pangilinan J."/>
            <person name="Lipzen A."/>
            <person name="Lesage-Meessen L."/>
            <person name="Navarro D."/>
            <person name="Riley R."/>
            <person name="Grigoriev I.V."/>
            <person name="Zhou S."/>
            <person name="Raouche S."/>
            <person name="Rosso M.N."/>
        </authorList>
    </citation>
    <scope>NUCLEOTIDE SEQUENCE [LARGE SCALE GENOMIC DNA]</scope>
    <source>
        <strain evidence="2 3">BRFM 1820</strain>
    </source>
</reference>
<dbReference type="EMBL" id="KZ857400">
    <property type="protein sequence ID" value="RDX50336.1"/>
    <property type="molecule type" value="Genomic_DNA"/>
</dbReference>
<accession>A0A371DCU3</accession>
<dbReference type="OrthoDB" id="412788at2759"/>
<dbReference type="InterPro" id="IPR044053">
    <property type="entry name" value="AsaB-like"/>
</dbReference>